<accession>A0A9D2AEN4</accession>
<evidence type="ECO:0000256" key="7">
    <source>
        <dbReference type="PROSITE-ProRule" id="PRU01091"/>
    </source>
</evidence>
<feature type="domain" description="Response regulatory" evidence="8">
    <location>
        <begin position="3"/>
        <end position="115"/>
    </location>
</feature>
<dbReference type="Pfam" id="PF00486">
    <property type="entry name" value="Trans_reg_C"/>
    <property type="match status" value="1"/>
</dbReference>
<evidence type="ECO:0000256" key="2">
    <source>
        <dbReference type="ARBA" id="ARBA00023015"/>
    </source>
</evidence>
<dbReference type="GO" id="GO:0032993">
    <property type="term" value="C:protein-DNA complex"/>
    <property type="evidence" value="ECO:0007669"/>
    <property type="project" value="TreeGrafter"/>
</dbReference>
<comment type="caution">
    <text evidence="10">The sequence shown here is derived from an EMBL/GenBank/DDBJ whole genome shotgun (WGS) entry which is preliminary data.</text>
</comment>
<dbReference type="GO" id="GO:0005829">
    <property type="term" value="C:cytosol"/>
    <property type="evidence" value="ECO:0007669"/>
    <property type="project" value="TreeGrafter"/>
</dbReference>
<keyword evidence="2" id="KW-0805">Transcription regulation</keyword>
<dbReference type="SMART" id="SM00862">
    <property type="entry name" value="Trans_reg_C"/>
    <property type="match status" value="1"/>
</dbReference>
<keyword evidence="6" id="KW-0597">Phosphoprotein</keyword>
<dbReference type="PROSITE" id="PS50110">
    <property type="entry name" value="RESPONSE_REGULATORY"/>
    <property type="match status" value="1"/>
</dbReference>
<dbReference type="CDD" id="cd00383">
    <property type="entry name" value="trans_reg_C"/>
    <property type="match status" value="1"/>
</dbReference>
<sequence>MAHILIVEDEAHIAQMIEATLSLGGYSSEICSDGEKAVERIFAGGFDLVLLDVMLPGLDGFAVMERVASQGTPVIFLSAMQQVADKVRGLHLGAEDYIAKPFEALELLARVEVALRRRGKGREVLEYGDIRQDLGSHTVTLKGEPVALSPKEFELLRVFLQNRDLALSRAKLLALVWGYEFEGESRTVDIHVQRLRQKLHLSEKLVTLPRVGYRLES</sequence>
<dbReference type="InterPro" id="IPR001867">
    <property type="entry name" value="OmpR/PhoB-type_DNA-bd"/>
</dbReference>
<dbReference type="Gene3D" id="6.10.250.690">
    <property type="match status" value="1"/>
</dbReference>
<evidence type="ECO:0000256" key="3">
    <source>
        <dbReference type="ARBA" id="ARBA00023125"/>
    </source>
</evidence>
<dbReference type="SUPFAM" id="SSF52172">
    <property type="entry name" value="CheY-like"/>
    <property type="match status" value="1"/>
</dbReference>
<gene>
    <name evidence="10" type="ORF">H9865_08165</name>
</gene>
<dbReference type="PANTHER" id="PTHR48111">
    <property type="entry name" value="REGULATOR OF RPOS"/>
    <property type="match status" value="1"/>
</dbReference>
<reference evidence="10" key="2">
    <citation type="submission" date="2021-04" db="EMBL/GenBank/DDBJ databases">
        <authorList>
            <person name="Gilroy R."/>
        </authorList>
    </citation>
    <scope>NUCLEOTIDE SEQUENCE</scope>
    <source>
        <strain evidence="10">2239</strain>
    </source>
</reference>
<dbReference type="Gene3D" id="3.40.50.2300">
    <property type="match status" value="1"/>
</dbReference>
<dbReference type="AlphaFoldDB" id="A0A9D2AEN4"/>
<evidence type="ECO:0000256" key="4">
    <source>
        <dbReference type="ARBA" id="ARBA00023163"/>
    </source>
</evidence>
<feature type="domain" description="OmpR/PhoB-type" evidence="9">
    <location>
        <begin position="122"/>
        <end position="217"/>
    </location>
</feature>
<evidence type="ECO:0000256" key="1">
    <source>
        <dbReference type="ARBA" id="ARBA00018672"/>
    </source>
</evidence>
<dbReference type="GO" id="GO:0000156">
    <property type="term" value="F:phosphorelay response regulator activity"/>
    <property type="evidence" value="ECO:0007669"/>
    <property type="project" value="TreeGrafter"/>
</dbReference>
<dbReference type="InterPro" id="IPR011006">
    <property type="entry name" value="CheY-like_superfamily"/>
</dbReference>
<evidence type="ECO:0000313" key="10">
    <source>
        <dbReference type="EMBL" id="HIX06057.1"/>
    </source>
</evidence>
<feature type="modified residue" description="4-aspartylphosphate" evidence="6">
    <location>
        <position position="52"/>
    </location>
</feature>
<organism evidence="10 11">
    <name type="scientific">Candidatus Allofournierella pullicola</name>
    <dbReference type="NCBI Taxonomy" id="2838596"/>
    <lineage>
        <taxon>Bacteria</taxon>
        <taxon>Bacillati</taxon>
        <taxon>Bacillota</taxon>
        <taxon>Clostridia</taxon>
        <taxon>Eubacteriales</taxon>
        <taxon>Oscillospiraceae</taxon>
        <taxon>Allofournierella</taxon>
    </lineage>
</organism>
<dbReference type="PANTHER" id="PTHR48111:SF38">
    <property type="entry name" value="TWO-COMPONENT RESPONSE REGULATOR"/>
    <property type="match status" value="1"/>
</dbReference>
<evidence type="ECO:0000313" key="11">
    <source>
        <dbReference type="Proteomes" id="UP000824193"/>
    </source>
</evidence>
<keyword evidence="4" id="KW-0804">Transcription</keyword>
<proteinExistence type="predicted"/>
<dbReference type="SMART" id="SM00448">
    <property type="entry name" value="REC"/>
    <property type="match status" value="1"/>
</dbReference>
<dbReference type="GO" id="GO:0000976">
    <property type="term" value="F:transcription cis-regulatory region binding"/>
    <property type="evidence" value="ECO:0007669"/>
    <property type="project" value="TreeGrafter"/>
</dbReference>
<dbReference type="Proteomes" id="UP000824193">
    <property type="component" value="Unassembled WGS sequence"/>
</dbReference>
<dbReference type="InterPro" id="IPR036388">
    <property type="entry name" value="WH-like_DNA-bd_sf"/>
</dbReference>
<dbReference type="Gene3D" id="1.10.10.10">
    <property type="entry name" value="Winged helix-like DNA-binding domain superfamily/Winged helix DNA-binding domain"/>
    <property type="match status" value="1"/>
</dbReference>
<dbReference type="Pfam" id="PF00072">
    <property type="entry name" value="Response_reg"/>
    <property type="match status" value="1"/>
</dbReference>
<dbReference type="InterPro" id="IPR039420">
    <property type="entry name" value="WalR-like"/>
</dbReference>
<dbReference type="GO" id="GO:0006355">
    <property type="term" value="P:regulation of DNA-templated transcription"/>
    <property type="evidence" value="ECO:0007669"/>
    <property type="project" value="InterPro"/>
</dbReference>
<evidence type="ECO:0000256" key="5">
    <source>
        <dbReference type="ARBA" id="ARBA00024867"/>
    </source>
</evidence>
<name>A0A9D2AEN4_9FIRM</name>
<dbReference type="PROSITE" id="PS51755">
    <property type="entry name" value="OMPR_PHOB"/>
    <property type="match status" value="1"/>
</dbReference>
<comment type="function">
    <text evidence="5">May play the central regulatory role in sporulation. It may be an element of the effector pathway responsible for the activation of sporulation genes in response to nutritional stress. Spo0A may act in concert with spo0H (a sigma factor) to control the expression of some genes that are critical to the sporulation process.</text>
</comment>
<feature type="DNA-binding region" description="OmpR/PhoB-type" evidence="7">
    <location>
        <begin position="122"/>
        <end position="217"/>
    </location>
</feature>
<keyword evidence="3 7" id="KW-0238">DNA-binding</keyword>
<dbReference type="InterPro" id="IPR001789">
    <property type="entry name" value="Sig_transdc_resp-reg_receiver"/>
</dbReference>
<evidence type="ECO:0000259" key="8">
    <source>
        <dbReference type="PROSITE" id="PS50110"/>
    </source>
</evidence>
<dbReference type="EMBL" id="DXFW01000023">
    <property type="protein sequence ID" value="HIX06057.1"/>
    <property type="molecule type" value="Genomic_DNA"/>
</dbReference>
<protein>
    <recommendedName>
        <fullName evidence="1">Stage 0 sporulation protein A homolog</fullName>
    </recommendedName>
</protein>
<evidence type="ECO:0000256" key="6">
    <source>
        <dbReference type="PROSITE-ProRule" id="PRU00169"/>
    </source>
</evidence>
<evidence type="ECO:0000259" key="9">
    <source>
        <dbReference type="PROSITE" id="PS51755"/>
    </source>
</evidence>
<reference evidence="10" key="1">
    <citation type="journal article" date="2021" name="PeerJ">
        <title>Extensive microbial diversity within the chicken gut microbiome revealed by metagenomics and culture.</title>
        <authorList>
            <person name="Gilroy R."/>
            <person name="Ravi A."/>
            <person name="Getino M."/>
            <person name="Pursley I."/>
            <person name="Horton D.L."/>
            <person name="Alikhan N.F."/>
            <person name="Baker D."/>
            <person name="Gharbi K."/>
            <person name="Hall N."/>
            <person name="Watson M."/>
            <person name="Adriaenssens E.M."/>
            <person name="Foster-Nyarko E."/>
            <person name="Jarju S."/>
            <person name="Secka A."/>
            <person name="Antonio M."/>
            <person name="Oren A."/>
            <person name="Chaudhuri R.R."/>
            <person name="La Ragione R."/>
            <person name="Hildebrand F."/>
            <person name="Pallen M.J."/>
        </authorList>
    </citation>
    <scope>NUCLEOTIDE SEQUENCE</scope>
    <source>
        <strain evidence="10">2239</strain>
    </source>
</reference>